<dbReference type="PANTHER" id="PTHR11706">
    <property type="entry name" value="SOLUTE CARRIER PROTEIN FAMILY 11 MEMBER"/>
    <property type="match status" value="1"/>
</dbReference>
<feature type="transmembrane region" description="Helical" evidence="8">
    <location>
        <begin position="86"/>
        <end position="106"/>
    </location>
</feature>
<dbReference type="Gene3D" id="1.20.1740.10">
    <property type="entry name" value="Amino acid/polyamine transporter I"/>
    <property type="match status" value="1"/>
</dbReference>
<keyword evidence="4" id="KW-0769">Symport</keyword>
<feature type="transmembrane region" description="Helical" evidence="8">
    <location>
        <begin position="46"/>
        <end position="65"/>
    </location>
</feature>
<dbReference type="Proteomes" id="UP001500840">
    <property type="component" value="Unassembled WGS sequence"/>
</dbReference>
<organism evidence="9 10">
    <name type="scientific">Novipirellula rosea</name>
    <dbReference type="NCBI Taxonomy" id="1031540"/>
    <lineage>
        <taxon>Bacteria</taxon>
        <taxon>Pseudomonadati</taxon>
        <taxon>Planctomycetota</taxon>
        <taxon>Planctomycetia</taxon>
        <taxon>Pirellulales</taxon>
        <taxon>Pirellulaceae</taxon>
        <taxon>Novipirellula</taxon>
    </lineage>
</organism>
<feature type="transmembrane region" description="Helical" evidence="8">
    <location>
        <begin position="325"/>
        <end position="344"/>
    </location>
</feature>
<evidence type="ECO:0000256" key="5">
    <source>
        <dbReference type="ARBA" id="ARBA00022989"/>
    </source>
</evidence>
<evidence type="ECO:0000256" key="3">
    <source>
        <dbReference type="ARBA" id="ARBA00022692"/>
    </source>
</evidence>
<evidence type="ECO:0000256" key="4">
    <source>
        <dbReference type="ARBA" id="ARBA00022847"/>
    </source>
</evidence>
<evidence type="ECO:0000256" key="1">
    <source>
        <dbReference type="ARBA" id="ARBA00004141"/>
    </source>
</evidence>
<sequence>MSPATNTHVDQPVAWYRRIGPGLITACVVIGPGSIMTSSTVGANKGYAMLWVVVVSVVFMLVYMTMSAKLGAVSSVSPGDLIRRKAGRPLAILLGCIVFIIAAAFQSGNNIGVAAAFEAFIDSKPLVAALVVAFNVIAIMFLFLFKNLYRVMERLMMFFVAMMLISFAVNLFTLKPDPVAMAKGFVPAAGTIDIALLGLIGTTFVISGAFYQAYLVQQKGWDERQVRSGIVDARVGAVIMALITIMLMSTAAAGLYTGSPVTLADPVAVAEALEPTFGQSGKFIFCVGIFCAAYSSFLINSMTGGFIVSDGFGLGSGAQDRWPRIMTTLGLLAGMVVALAALVLDFDRTPTIIAAQAVTVVGAPLVAGVLLWLASSKDVMGKHVNGPVTKVFAGIGLVILLAMAANTAFVTLPGKIQQYRETLSETSSPSKITPASAPVPVTSSKRS</sequence>
<proteinExistence type="predicted"/>
<feature type="transmembrane region" description="Helical" evidence="8">
    <location>
        <begin position="194"/>
        <end position="214"/>
    </location>
</feature>
<dbReference type="PANTHER" id="PTHR11706:SF33">
    <property type="entry name" value="NATURAL RESISTANCE-ASSOCIATED MACROPHAGE PROTEIN 2"/>
    <property type="match status" value="1"/>
</dbReference>
<keyword evidence="3 8" id="KW-0812">Transmembrane</keyword>
<evidence type="ECO:0000256" key="6">
    <source>
        <dbReference type="ARBA" id="ARBA00023136"/>
    </source>
</evidence>
<protein>
    <submittedName>
        <fullName evidence="9">Divalent metal cation transporter</fullName>
    </submittedName>
</protein>
<dbReference type="Pfam" id="PF01566">
    <property type="entry name" value="Nramp"/>
    <property type="match status" value="1"/>
</dbReference>
<dbReference type="NCBIfam" id="NF037982">
    <property type="entry name" value="Nramp_1"/>
    <property type="match status" value="1"/>
</dbReference>
<dbReference type="InterPro" id="IPR001046">
    <property type="entry name" value="NRAMP_fam"/>
</dbReference>
<keyword evidence="6 8" id="KW-0472">Membrane</keyword>
<comment type="caution">
    <text evidence="9">The sequence shown here is derived from an EMBL/GenBank/DDBJ whole genome shotgun (WGS) entry which is preliminary data.</text>
</comment>
<feature type="transmembrane region" description="Helical" evidence="8">
    <location>
        <begin position="235"/>
        <end position="256"/>
    </location>
</feature>
<feature type="transmembrane region" description="Helical" evidence="8">
    <location>
        <begin position="392"/>
        <end position="412"/>
    </location>
</feature>
<evidence type="ECO:0000256" key="7">
    <source>
        <dbReference type="SAM" id="MobiDB-lite"/>
    </source>
</evidence>
<evidence type="ECO:0000313" key="9">
    <source>
        <dbReference type="EMBL" id="GAA4449067.1"/>
    </source>
</evidence>
<keyword evidence="2" id="KW-0813">Transport</keyword>
<feature type="region of interest" description="Disordered" evidence="7">
    <location>
        <begin position="426"/>
        <end position="447"/>
    </location>
</feature>
<feature type="transmembrane region" description="Helical" evidence="8">
    <location>
        <begin position="157"/>
        <end position="174"/>
    </location>
</feature>
<feature type="transmembrane region" description="Helical" evidence="8">
    <location>
        <begin position="351"/>
        <end position="372"/>
    </location>
</feature>
<dbReference type="RefSeq" id="WP_345320515.1">
    <property type="nucleotide sequence ID" value="NZ_BAABGA010000017.1"/>
</dbReference>
<evidence type="ECO:0000256" key="8">
    <source>
        <dbReference type="SAM" id="Phobius"/>
    </source>
</evidence>
<evidence type="ECO:0000313" key="10">
    <source>
        <dbReference type="Proteomes" id="UP001500840"/>
    </source>
</evidence>
<evidence type="ECO:0000256" key="2">
    <source>
        <dbReference type="ARBA" id="ARBA00022448"/>
    </source>
</evidence>
<name>A0ABP8MGH7_9BACT</name>
<accession>A0ABP8MGH7</accession>
<comment type="subcellular location">
    <subcellularLocation>
        <location evidence="1">Membrane</location>
        <topology evidence="1">Multi-pass membrane protein</topology>
    </subcellularLocation>
</comment>
<dbReference type="EMBL" id="BAABGA010000017">
    <property type="protein sequence ID" value="GAA4449067.1"/>
    <property type="molecule type" value="Genomic_DNA"/>
</dbReference>
<feature type="transmembrane region" description="Helical" evidence="8">
    <location>
        <begin position="126"/>
        <end position="145"/>
    </location>
</feature>
<keyword evidence="10" id="KW-1185">Reference proteome</keyword>
<reference evidence="10" key="1">
    <citation type="journal article" date="2019" name="Int. J. Syst. Evol. Microbiol.">
        <title>The Global Catalogue of Microorganisms (GCM) 10K type strain sequencing project: providing services to taxonomists for standard genome sequencing and annotation.</title>
        <authorList>
            <consortium name="The Broad Institute Genomics Platform"/>
            <consortium name="The Broad Institute Genome Sequencing Center for Infectious Disease"/>
            <person name="Wu L."/>
            <person name="Ma J."/>
        </authorList>
    </citation>
    <scope>NUCLEOTIDE SEQUENCE [LARGE SCALE GENOMIC DNA]</scope>
    <source>
        <strain evidence="10">JCM 17759</strain>
    </source>
</reference>
<gene>
    <name evidence="9" type="ORF">GCM10023156_13120</name>
</gene>
<keyword evidence="5 8" id="KW-1133">Transmembrane helix</keyword>